<dbReference type="InParanoid" id="A0A1Q3CQ91"/>
<feature type="domain" description="EF-hand" evidence="4">
    <location>
        <begin position="389"/>
        <end position="424"/>
    </location>
</feature>
<dbReference type="FunFam" id="1.10.238.10:FF:000256">
    <property type="entry name" value="probable calcium-binding protein CML20"/>
    <property type="match status" value="1"/>
</dbReference>
<dbReference type="PROSITE" id="PS00018">
    <property type="entry name" value="EF_HAND_1"/>
    <property type="match status" value="4"/>
</dbReference>
<dbReference type="GO" id="GO:0005509">
    <property type="term" value="F:calcium ion binding"/>
    <property type="evidence" value="ECO:0007669"/>
    <property type="project" value="InterPro"/>
</dbReference>
<dbReference type="AlphaFoldDB" id="A0A1Q3CQ91"/>
<name>A0A1Q3CQ91_CEPFO</name>
<dbReference type="FunCoup" id="A0A1Q3CQ91">
    <property type="interactions" value="1259"/>
</dbReference>
<accession>A0A1Q3CQ91</accession>
<evidence type="ECO:0000256" key="2">
    <source>
        <dbReference type="ARBA" id="ARBA00022737"/>
    </source>
</evidence>
<keyword evidence="1" id="KW-0479">Metal-binding</keyword>
<dbReference type="Gene3D" id="3.40.1500.20">
    <property type="match status" value="1"/>
</dbReference>
<proteinExistence type="predicted"/>
<keyword evidence="3" id="KW-0106">Calcium</keyword>
<dbReference type="PANTHER" id="PTHR34685">
    <property type="entry name" value="RED CHLOROPHYLL CATABOLITE REDUCTASE, CHLOROPLASTIC"/>
    <property type="match status" value="1"/>
</dbReference>
<dbReference type="SUPFAM" id="SSF47473">
    <property type="entry name" value="EF-hand"/>
    <property type="match status" value="1"/>
</dbReference>
<reference evidence="6" key="1">
    <citation type="submission" date="2016-04" db="EMBL/GenBank/DDBJ databases">
        <title>Cephalotus genome sequencing.</title>
        <authorList>
            <person name="Fukushima K."/>
            <person name="Hasebe M."/>
            <person name="Fang X."/>
        </authorList>
    </citation>
    <scope>NUCLEOTIDE SEQUENCE [LARGE SCALE GENOMIC DNA]</scope>
    <source>
        <strain evidence="6">cv. St1</strain>
    </source>
</reference>
<sequence>MAVICCHNLHCPFPSSIHSSTSTRLSIPQIYSSQPSSPMDHHNRGRQKFMEFPYVSAPHRNLMVDLVSTVETRLDSQLQPCTLPPDVQYFENPSGTSQASLQIRYGHNSSMIDFLLGSWIHSELPTGGALNITSLSAYLNTSTDAPNLLIELIQIKPTALVLILDLPPRKDLVLYPEYLHTFYENTQLESRRQRLEKLQEVQPYVPSSLYIRVTSPTAILISINTEGGDVGRMEEIVKNHMDPVAKEVLGIWLDQCTCGGREVAESEKPYLEKRDGLYKNKTIEIDLGSSFPRLFGPQVAGRVLAAIPRSTFDIVLTEPGLSVIISAVLTSRLYRGASKREKPRGRHHGLTQQKKQEIKEAFELFDTDGSGTIDAKELNVAMRALGFEMTEEQITQMIADVDKDGSGAIDFDEFVHMMTAKIGERDTKEELMKAFQIIDQDKNGKISVEDIKHLAKELGENFTDREIREMVDEADRDHDGEVNVDEFMRMMKRTTYGY</sequence>
<dbReference type="InterPro" id="IPR002048">
    <property type="entry name" value="EF_hand_dom"/>
</dbReference>
<gene>
    <name evidence="5" type="ORF">CFOL_v3_25872</name>
</gene>
<evidence type="ECO:0000313" key="5">
    <source>
        <dbReference type="EMBL" id="GAV82420.1"/>
    </source>
</evidence>
<keyword evidence="2" id="KW-0677">Repeat</keyword>
<dbReference type="InterPro" id="IPR018247">
    <property type="entry name" value="EF_Hand_1_Ca_BS"/>
</dbReference>
<dbReference type="GO" id="GO:0015996">
    <property type="term" value="P:chlorophyll catabolic process"/>
    <property type="evidence" value="ECO:0007669"/>
    <property type="project" value="TreeGrafter"/>
</dbReference>
<evidence type="ECO:0000256" key="3">
    <source>
        <dbReference type="ARBA" id="ARBA00022837"/>
    </source>
</evidence>
<evidence type="ECO:0000259" key="4">
    <source>
        <dbReference type="PROSITE" id="PS50222"/>
    </source>
</evidence>
<dbReference type="Proteomes" id="UP000187406">
    <property type="component" value="Unassembled WGS sequence"/>
</dbReference>
<dbReference type="FunFam" id="1.10.238.10:FF:000268">
    <property type="entry name" value="Centrin 2"/>
    <property type="match status" value="1"/>
</dbReference>
<feature type="domain" description="EF-hand" evidence="4">
    <location>
        <begin position="462"/>
        <end position="497"/>
    </location>
</feature>
<evidence type="ECO:0000256" key="1">
    <source>
        <dbReference type="ARBA" id="ARBA00022723"/>
    </source>
</evidence>
<keyword evidence="6" id="KW-1185">Reference proteome</keyword>
<dbReference type="GO" id="GO:0051743">
    <property type="term" value="F:red chlorophyll catabolite reductase activity"/>
    <property type="evidence" value="ECO:0007669"/>
    <property type="project" value="InterPro"/>
</dbReference>
<dbReference type="Pfam" id="PF06405">
    <property type="entry name" value="RCC_reductase"/>
    <property type="match status" value="1"/>
</dbReference>
<dbReference type="OrthoDB" id="26525at2759"/>
<dbReference type="PANTHER" id="PTHR34685:SF2">
    <property type="entry name" value="RED CHLOROPHYLL CATABOLITE REDUCTASE, CHLOROPLASTIC"/>
    <property type="match status" value="1"/>
</dbReference>
<protein>
    <submittedName>
        <fullName evidence="5">RCC_reductase domain-containing protein/EF_hand_5 domain-containing protein</fullName>
    </submittedName>
</protein>
<dbReference type="GO" id="GO:0009507">
    <property type="term" value="C:chloroplast"/>
    <property type="evidence" value="ECO:0007669"/>
    <property type="project" value="TreeGrafter"/>
</dbReference>
<dbReference type="Pfam" id="PF13499">
    <property type="entry name" value="EF-hand_7"/>
    <property type="match status" value="2"/>
</dbReference>
<dbReference type="InterPro" id="IPR009439">
    <property type="entry name" value="RCC_reductase"/>
</dbReference>
<dbReference type="Gene3D" id="1.10.238.10">
    <property type="entry name" value="EF-hand"/>
    <property type="match status" value="2"/>
</dbReference>
<comment type="caution">
    <text evidence="5">The sequence shown here is derived from an EMBL/GenBank/DDBJ whole genome shotgun (WGS) entry which is preliminary data.</text>
</comment>
<organism evidence="5 6">
    <name type="scientific">Cephalotus follicularis</name>
    <name type="common">Albany pitcher plant</name>
    <dbReference type="NCBI Taxonomy" id="3775"/>
    <lineage>
        <taxon>Eukaryota</taxon>
        <taxon>Viridiplantae</taxon>
        <taxon>Streptophyta</taxon>
        <taxon>Embryophyta</taxon>
        <taxon>Tracheophyta</taxon>
        <taxon>Spermatophyta</taxon>
        <taxon>Magnoliopsida</taxon>
        <taxon>eudicotyledons</taxon>
        <taxon>Gunneridae</taxon>
        <taxon>Pentapetalae</taxon>
        <taxon>rosids</taxon>
        <taxon>fabids</taxon>
        <taxon>Oxalidales</taxon>
        <taxon>Cephalotaceae</taxon>
        <taxon>Cephalotus</taxon>
    </lineage>
</organism>
<dbReference type="STRING" id="3775.A0A1Q3CQ91"/>
<dbReference type="InterPro" id="IPR011992">
    <property type="entry name" value="EF-hand-dom_pair"/>
</dbReference>
<feature type="domain" description="EF-hand" evidence="4">
    <location>
        <begin position="353"/>
        <end position="388"/>
    </location>
</feature>
<dbReference type="EMBL" id="BDDD01002633">
    <property type="protein sequence ID" value="GAV82420.1"/>
    <property type="molecule type" value="Genomic_DNA"/>
</dbReference>
<feature type="domain" description="EF-hand" evidence="4">
    <location>
        <begin position="426"/>
        <end position="461"/>
    </location>
</feature>
<dbReference type="CDD" id="cd00051">
    <property type="entry name" value="EFh"/>
    <property type="match status" value="2"/>
</dbReference>
<dbReference type="SMART" id="SM00054">
    <property type="entry name" value="EFh"/>
    <property type="match status" value="4"/>
</dbReference>
<dbReference type="PROSITE" id="PS50222">
    <property type="entry name" value="EF_HAND_2"/>
    <property type="match status" value="4"/>
</dbReference>
<evidence type="ECO:0000313" key="6">
    <source>
        <dbReference type="Proteomes" id="UP000187406"/>
    </source>
</evidence>